<evidence type="ECO:0000256" key="18">
    <source>
        <dbReference type="PROSITE-ProRule" id="PRU00110"/>
    </source>
</evidence>
<evidence type="ECO:0000256" key="6">
    <source>
        <dbReference type="ARBA" id="ARBA00022679"/>
    </source>
</evidence>
<dbReference type="Pfam" id="PF00512">
    <property type="entry name" value="HisKA"/>
    <property type="match status" value="1"/>
</dbReference>
<keyword evidence="13" id="KW-0902">Two-component regulatory system</keyword>
<evidence type="ECO:0000256" key="14">
    <source>
        <dbReference type="ARBA" id="ARBA00023026"/>
    </source>
</evidence>
<organism evidence="28 29">
    <name type="scientific">Aquabacterium commune</name>
    <dbReference type="NCBI Taxonomy" id="70586"/>
    <lineage>
        <taxon>Bacteria</taxon>
        <taxon>Pseudomonadati</taxon>
        <taxon>Pseudomonadota</taxon>
        <taxon>Betaproteobacteria</taxon>
        <taxon>Burkholderiales</taxon>
        <taxon>Aquabacterium</taxon>
    </lineage>
</organism>
<feature type="transmembrane region" description="Helical" evidence="20">
    <location>
        <begin position="157"/>
        <end position="175"/>
    </location>
</feature>
<dbReference type="SMART" id="SM00448">
    <property type="entry name" value="REC"/>
    <property type="match status" value="1"/>
</dbReference>
<dbReference type="InterPro" id="IPR003594">
    <property type="entry name" value="HATPase_dom"/>
</dbReference>
<dbReference type="Pfam" id="PF02518">
    <property type="entry name" value="HATPase_c"/>
    <property type="match status" value="1"/>
</dbReference>
<dbReference type="Pfam" id="PF00072">
    <property type="entry name" value="Response_reg"/>
    <property type="match status" value="1"/>
</dbReference>
<dbReference type="PANTHER" id="PTHR45339">
    <property type="entry name" value="HYBRID SIGNAL TRANSDUCTION HISTIDINE KINASE J"/>
    <property type="match status" value="1"/>
</dbReference>
<feature type="transmembrane region" description="Helical" evidence="20">
    <location>
        <begin position="25"/>
        <end position="48"/>
    </location>
</feature>
<dbReference type="SMART" id="SM00091">
    <property type="entry name" value="PAS"/>
    <property type="match status" value="2"/>
</dbReference>
<feature type="domain" description="Response regulatory" evidence="23">
    <location>
        <begin position="782"/>
        <end position="901"/>
    </location>
</feature>
<sequence length="1151" mass="125042">MDSFFWTAGPDFDRNLLLYGEHDPWLVLLSVCVAMFASTMAMQAAVQARNIPQARLRNTTLLAGSLALGCGVWAMHFIGMLAFRLCTQVSYETGATTLSVLPSMGASWIALRLLSQDRVTARELLVSGVLMGAGIGAMHYAGMAAMRMAPVLRYDPWMFALSIVVAVALAVLALWVRFGLATRFARRSGLPQTTVAGAVMGLAIAGMHYTGMAAARFIGRPTAEFDMAPANQVPLALSITLVTLVISVMVAAAIGLVRYRRLLEINQAKEARLRAIADTSIDGIIVFDEHGTVHEFNAGAARIFGRSAYSLIGQSVAEIMVEPYRSQALASFPAFLASIRHAMGTTLSIHCFHSDGRSIPIELVVGRTARLEEQMYVAFVADVSEQQRMERALRDSEAQFRSLIGNIPGISYRCRMAPGWPMVFVSDAAERLTGWPSSAFMGSPPEVSFADLVSPEEAQRIGRIVKQAAETEQQFVLEFQLRTRGGSVRWMWGNGSLVRAADHSVKWIDGVLLDITERRQMEDDLVLAKERAEAAAQARSTFLANMSHEIRTPMNAILGFTEVVLGGELQGAQRKHLETVHKSARSLLHLLNDILDTSKLDRGALTLESLDFSLGDLTQQLCAEQSIQAGRKELVLRCDMHEAVGDMVQGDPHRLRQILLNLLGNAIKFTEQGEVVLAATRQGHIVHFTVRDTGIGIAPDRLDTIFEAFTQADASMSRRFGGTGLGTTISKQLTELMGGRIWVTSTVGEGSTFHVSLPLPASQAVRTEARRHASAVHLPPLHMLVVDDVPQNTELLKVVLGRQGHTLTVASNGQEAVDRFGEQVFDVVLMDVQMPVMDGLSACRAIRQLEAQRGRGRTPVIALSASVQEEDRQAAVDAGMDGFAHKPLDLPALALEISRVTGVAPLPAPPGEATDAASDTDATHTPVGTRHDGGQALLVDVQQGLARWGDVQPYHQALRRFAQEQARWLDAPEHQPAPDTPAQAQATAHRLQGAAANLGLVALAQAARHVERCDADTPSTQRGQAWRQLRQVLRDTLGAVHDTMPAELHTPANGDAATSDPQQPATADPALVQLWTHQAERLRQAFQRGECLEPLFGQFCDAVRPHARGQALRTLQALAQASDDFDFEGAVAALDRLTSHLTTRRSEDAVL</sequence>
<dbReference type="Gene3D" id="3.40.50.2300">
    <property type="match status" value="1"/>
</dbReference>
<evidence type="ECO:0000256" key="2">
    <source>
        <dbReference type="ARBA" id="ARBA00004651"/>
    </source>
</evidence>
<dbReference type="Proteomes" id="UP000294593">
    <property type="component" value="Unassembled WGS sequence"/>
</dbReference>
<evidence type="ECO:0000256" key="7">
    <source>
        <dbReference type="ARBA" id="ARBA00022692"/>
    </source>
</evidence>
<feature type="transmembrane region" description="Helical" evidence="20">
    <location>
        <begin position="95"/>
        <end position="114"/>
    </location>
</feature>
<evidence type="ECO:0000256" key="9">
    <source>
        <dbReference type="ARBA" id="ARBA00022741"/>
    </source>
</evidence>
<dbReference type="GO" id="GO:0006355">
    <property type="term" value="P:regulation of DNA-templated transcription"/>
    <property type="evidence" value="ECO:0007669"/>
    <property type="project" value="InterPro"/>
</dbReference>
<dbReference type="RefSeq" id="WP_133609034.1">
    <property type="nucleotide sequence ID" value="NZ_SNXW01000005.1"/>
</dbReference>
<dbReference type="InterPro" id="IPR035965">
    <property type="entry name" value="PAS-like_dom_sf"/>
</dbReference>
<dbReference type="Pfam" id="PF08447">
    <property type="entry name" value="PAS_3"/>
    <property type="match status" value="1"/>
</dbReference>
<keyword evidence="5 19" id="KW-0597">Phosphoprotein</keyword>
<dbReference type="SUPFAM" id="SSF52172">
    <property type="entry name" value="CheY-like"/>
    <property type="match status" value="1"/>
</dbReference>
<dbReference type="Gene3D" id="3.30.450.20">
    <property type="entry name" value="PAS domain"/>
    <property type="match status" value="2"/>
</dbReference>
<dbReference type="InterPro" id="IPR001789">
    <property type="entry name" value="Sig_transdc_resp-reg_receiver"/>
</dbReference>
<dbReference type="CDD" id="cd00082">
    <property type="entry name" value="HisKA"/>
    <property type="match status" value="1"/>
</dbReference>
<dbReference type="InterPro" id="IPR036890">
    <property type="entry name" value="HATPase_C_sf"/>
</dbReference>
<feature type="modified residue" description="4-aspartylphosphate" evidence="19">
    <location>
        <position position="831"/>
    </location>
</feature>
<accession>A0A4R6RBJ9</accession>
<dbReference type="Pfam" id="PF00989">
    <property type="entry name" value="PAS"/>
    <property type="match status" value="1"/>
</dbReference>
<feature type="compositionally biased region" description="Low complexity" evidence="21">
    <location>
        <begin position="913"/>
        <end position="925"/>
    </location>
</feature>
<dbReference type="SMART" id="SM00086">
    <property type="entry name" value="PAC"/>
    <property type="match status" value="2"/>
</dbReference>
<keyword evidence="15 20" id="KW-0472">Membrane</keyword>
<feature type="transmembrane region" description="Helical" evidence="20">
    <location>
        <begin position="60"/>
        <end position="83"/>
    </location>
</feature>
<dbReference type="FunFam" id="3.30.565.10:FF:000010">
    <property type="entry name" value="Sensor histidine kinase RcsC"/>
    <property type="match status" value="1"/>
</dbReference>
<dbReference type="InterPro" id="IPR011006">
    <property type="entry name" value="CheY-like_superfamily"/>
</dbReference>
<dbReference type="CDD" id="cd00130">
    <property type="entry name" value="PAS"/>
    <property type="match status" value="2"/>
</dbReference>
<evidence type="ECO:0000256" key="21">
    <source>
        <dbReference type="SAM" id="MobiDB-lite"/>
    </source>
</evidence>
<keyword evidence="8" id="KW-0732">Signal</keyword>
<evidence type="ECO:0000259" key="23">
    <source>
        <dbReference type="PROSITE" id="PS50110"/>
    </source>
</evidence>
<evidence type="ECO:0000259" key="27">
    <source>
        <dbReference type="PROSITE" id="PS50924"/>
    </source>
</evidence>
<dbReference type="InterPro" id="IPR036641">
    <property type="entry name" value="HPT_dom_sf"/>
</dbReference>
<name>A0A4R6RBJ9_9BURK</name>
<dbReference type="SUPFAM" id="SSF55874">
    <property type="entry name" value="ATPase domain of HSP90 chaperone/DNA topoisomerase II/histidine kinase"/>
    <property type="match status" value="1"/>
</dbReference>
<keyword evidence="7 20" id="KW-0812">Transmembrane</keyword>
<dbReference type="CDD" id="cd16922">
    <property type="entry name" value="HATPase_EvgS-ArcB-TorS-like"/>
    <property type="match status" value="1"/>
</dbReference>
<evidence type="ECO:0000256" key="16">
    <source>
        <dbReference type="ARBA" id="ARBA00058004"/>
    </source>
</evidence>
<dbReference type="Pfam" id="PF01627">
    <property type="entry name" value="Hpt"/>
    <property type="match status" value="1"/>
</dbReference>
<keyword evidence="11" id="KW-0067">ATP-binding</keyword>
<dbReference type="InterPro" id="IPR008207">
    <property type="entry name" value="Sig_transdc_His_kin_Hpt_dom"/>
</dbReference>
<feature type="region of interest" description="Disordered" evidence="21">
    <location>
        <begin position="1046"/>
        <end position="1066"/>
    </location>
</feature>
<evidence type="ECO:0000256" key="13">
    <source>
        <dbReference type="ARBA" id="ARBA00023012"/>
    </source>
</evidence>
<dbReference type="NCBIfam" id="TIGR00229">
    <property type="entry name" value="sensory_box"/>
    <property type="match status" value="2"/>
</dbReference>
<evidence type="ECO:0000256" key="17">
    <source>
        <dbReference type="ARBA" id="ARBA00070152"/>
    </source>
</evidence>
<dbReference type="SUPFAM" id="SSF47384">
    <property type="entry name" value="Homodimeric domain of signal transducing histidine kinase"/>
    <property type="match status" value="1"/>
</dbReference>
<dbReference type="GO" id="GO:0005886">
    <property type="term" value="C:plasma membrane"/>
    <property type="evidence" value="ECO:0007669"/>
    <property type="project" value="UniProtKB-SubCell"/>
</dbReference>
<dbReference type="InterPro" id="IPR013767">
    <property type="entry name" value="PAS_fold"/>
</dbReference>
<dbReference type="InterPro" id="IPR005330">
    <property type="entry name" value="MHYT_dom"/>
</dbReference>
<dbReference type="PROSITE" id="PS50924">
    <property type="entry name" value="MHYT"/>
    <property type="match status" value="1"/>
</dbReference>
<dbReference type="PANTHER" id="PTHR45339:SF1">
    <property type="entry name" value="HYBRID SIGNAL TRANSDUCTION HISTIDINE KINASE J"/>
    <property type="match status" value="1"/>
</dbReference>
<protein>
    <recommendedName>
        <fullName evidence="17">Virulence sensor protein BvgS</fullName>
        <ecNumber evidence="3">2.7.13.3</ecNumber>
    </recommendedName>
</protein>
<dbReference type="SMART" id="SM00387">
    <property type="entry name" value="HATPase_c"/>
    <property type="match status" value="1"/>
</dbReference>
<keyword evidence="9" id="KW-0547">Nucleotide-binding</keyword>
<dbReference type="GO" id="GO:0005524">
    <property type="term" value="F:ATP binding"/>
    <property type="evidence" value="ECO:0007669"/>
    <property type="project" value="UniProtKB-KW"/>
</dbReference>
<dbReference type="Gene3D" id="1.10.287.130">
    <property type="match status" value="1"/>
</dbReference>
<evidence type="ECO:0000256" key="20">
    <source>
        <dbReference type="PROSITE-ProRule" id="PRU00244"/>
    </source>
</evidence>
<evidence type="ECO:0000259" key="26">
    <source>
        <dbReference type="PROSITE" id="PS50894"/>
    </source>
</evidence>
<dbReference type="InterPro" id="IPR005467">
    <property type="entry name" value="His_kinase_dom"/>
</dbReference>
<reference evidence="28 29" key="1">
    <citation type="submission" date="2019-03" db="EMBL/GenBank/DDBJ databases">
        <title>Genomic Encyclopedia of Type Strains, Phase IV (KMG-IV): sequencing the most valuable type-strain genomes for metagenomic binning, comparative biology and taxonomic classification.</title>
        <authorList>
            <person name="Goeker M."/>
        </authorList>
    </citation>
    <scope>NUCLEOTIDE SEQUENCE [LARGE SCALE GENOMIC DNA]</scope>
    <source>
        <strain evidence="28 29">DSM 11901</strain>
    </source>
</reference>
<evidence type="ECO:0000256" key="11">
    <source>
        <dbReference type="ARBA" id="ARBA00022840"/>
    </source>
</evidence>
<dbReference type="CDD" id="cd17546">
    <property type="entry name" value="REC_hyHK_CKI1_RcsC-like"/>
    <property type="match status" value="1"/>
</dbReference>
<dbReference type="PROSITE" id="PS50113">
    <property type="entry name" value="PAC"/>
    <property type="match status" value="1"/>
</dbReference>
<evidence type="ECO:0000256" key="3">
    <source>
        <dbReference type="ARBA" id="ARBA00012438"/>
    </source>
</evidence>
<dbReference type="PRINTS" id="PR00344">
    <property type="entry name" value="BCTRLSENSOR"/>
</dbReference>
<dbReference type="InterPro" id="IPR003661">
    <property type="entry name" value="HisK_dim/P_dom"/>
</dbReference>
<feature type="domain" description="HPt" evidence="26">
    <location>
        <begin position="950"/>
        <end position="1047"/>
    </location>
</feature>
<evidence type="ECO:0000256" key="5">
    <source>
        <dbReference type="ARBA" id="ARBA00022553"/>
    </source>
</evidence>
<dbReference type="EC" id="2.7.13.3" evidence="3"/>
<dbReference type="SUPFAM" id="SSF55785">
    <property type="entry name" value="PYP-like sensor domain (PAS domain)"/>
    <property type="match status" value="2"/>
</dbReference>
<dbReference type="InterPro" id="IPR013655">
    <property type="entry name" value="PAS_fold_3"/>
</dbReference>
<dbReference type="InterPro" id="IPR000700">
    <property type="entry name" value="PAS-assoc_C"/>
</dbReference>
<comment type="caution">
    <text evidence="28">The sequence shown here is derived from an EMBL/GenBank/DDBJ whole genome shotgun (WGS) entry which is preliminary data.</text>
</comment>
<dbReference type="InterPro" id="IPR036097">
    <property type="entry name" value="HisK_dim/P_sf"/>
</dbReference>
<comment type="function">
    <text evidence="16">Member of the two-component regulatory system BvgS/BvgA. Phosphorylates BvgA via a four-step phosphorelay in response to environmental signals.</text>
</comment>
<dbReference type="PROSITE" id="PS50110">
    <property type="entry name" value="RESPONSE_REGULATORY"/>
    <property type="match status" value="1"/>
</dbReference>
<feature type="domain" description="PAS" evidence="24">
    <location>
        <begin position="269"/>
        <end position="323"/>
    </location>
</feature>
<keyword evidence="6" id="KW-0808">Transferase</keyword>
<feature type="transmembrane region" description="Helical" evidence="20">
    <location>
        <begin position="235"/>
        <end position="257"/>
    </location>
</feature>
<dbReference type="SUPFAM" id="SSF47226">
    <property type="entry name" value="Histidine-containing phosphotransfer domain, HPT domain"/>
    <property type="match status" value="1"/>
</dbReference>
<dbReference type="Gene3D" id="3.30.565.10">
    <property type="entry name" value="Histidine kinase-like ATPase, C-terminal domain"/>
    <property type="match status" value="1"/>
</dbReference>
<dbReference type="OrthoDB" id="9810730at2"/>
<feature type="domain" description="PAS" evidence="24">
    <location>
        <begin position="396"/>
        <end position="472"/>
    </location>
</feature>
<evidence type="ECO:0000256" key="15">
    <source>
        <dbReference type="ARBA" id="ARBA00023136"/>
    </source>
</evidence>
<evidence type="ECO:0000256" key="4">
    <source>
        <dbReference type="ARBA" id="ARBA00022475"/>
    </source>
</evidence>
<comment type="catalytic activity">
    <reaction evidence="1">
        <text>ATP + protein L-histidine = ADP + protein N-phospho-L-histidine.</text>
        <dbReference type="EC" id="2.7.13.3"/>
    </reaction>
</comment>
<dbReference type="AlphaFoldDB" id="A0A4R6RBJ9"/>
<dbReference type="InterPro" id="IPR000014">
    <property type="entry name" value="PAS"/>
</dbReference>
<evidence type="ECO:0000256" key="8">
    <source>
        <dbReference type="ARBA" id="ARBA00022729"/>
    </source>
</evidence>
<dbReference type="PROSITE" id="PS50112">
    <property type="entry name" value="PAS"/>
    <property type="match status" value="2"/>
</dbReference>
<evidence type="ECO:0000256" key="10">
    <source>
        <dbReference type="ARBA" id="ARBA00022777"/>
    </source>
</evidence>
<comment type="subcellular location">
    <subcellularLocation>
        <location evidence="2">Cell membrane</location>
        <topology evidence="2">Multi-pass membrane protein</topology>
    </subcellularLocation>
</comment>
<feature type="domain" description="MHYT" evidence="27">
    <location>
        <begin position="22"/>
        <end position="218"/>
    </location>
</feature>
<dbReference type="GO" id="GO:0000155">
    <property type="term" value="F:phosphorelay sensor kinase activity"/>
    <property type="evidence" value="ECO:0007669"/>
    <property type="project" value="InterPro"/>
</dbReference>
<dbReference type="Gene3D" id="1.20.120.160">
    <property type="entry name" value="HPT domain"/>
    <property type="match status" value="1"/>
</dbReference>
<feature type="transmembrane region" description="Helical" evidence="20">
    <location>
        <begin position="126"/>
        <end position="145"/>
    </location>
</feature>
<dbReference type="SMART" id="SM00388">
    <property type="entry name" value="HisKA"/>
    <property type="match status" value="1"/>
</dbReference>
<keyword evidence="29" id="KW-1185">Reference proteome</keyword>
<keyword evidence="4" id="KW-1003">Cell membrane</keyword>
<evidence type="ECO:0000256" key="1">
    <source>
        <dbReference type="ARBA" id="ARBA00000085"/>
    </source>
</evidence>
<feature type="domain" description="Histidine kinase" evidence="22">
    <location>
        <begin position="545"/>
        <end position="761"/>
    </location>
</feature>
<evidence type="ECO:0000259" key="25">
    <source>
        <dbReference type="PROSITE" id="PS50113"/>
    </source>
</evidence>
<keyword evidence="12 20" id="KW-1133">Transmembrane helix</keyword>
<dbReference type="EMBL" id="SNXW01000005">
    <property type="protein sequence ID" value="TDP83006.1"/>
    <property type="molecule type" value="Genomic_DNA"/>
</dbReference>
<proteinExistence type="predicted"/>
<feature type="region of interest" description="Disordered" evidence="21">
    <location>
        <begin position="907"/>
        <end position="931"/>
    </location>
</feature>
<dbReference type="PROSITE" id="PS50894">
    <property type="entry name" value="HPT"/>
    <property type="match status" value="1"/>
</dbReference>
<dbReference type="InterPro" id="IPR001610">
    <property type="entry name" value="PAC"/>
</dbReference>
<keyword evidence="14" id="KW-0843">Virulence</keyword>
<keyword evidence="10 28" id="KW-0418">Kinase</keyword>
<dbReference type="PROSITE" id="PS50109">
    <property type="entry name" value="HIS_KIN"/>
    <property type="match status" value="1"/>
</dbReference>
<dbReference type="InterPro" id="IPR004358">
    <property type="entry name" value="Sig_transdc_His_kin-like_C"/>
</dbReference>
<dbReference type="Pfam" id="PF03707">
    <property type="entry name" value="MHYT"/>
    <property type="match status" value="3"/>
</dbReference>
<feature type="modified residue" description="Phosphohistidine" evidence="18">
    <location>
        <position position="989"/>
    </location>
</feature>
<evidence type="ECO:0000259" key="24">
    <source>
        <dbReference type="PROSITE" id="PS50112"/>
    </source>
</evidence>
<evidence type="ECO:0000256" key="12">
    <source>
        <dbReference type="ARBA" id="ARBA00022989"/>
    </source>
</evidence>
<dbReference type="FunFam" id="1.10.287.130:FF:000004">
    <property type="entry name" value="Ethylene receptor 1"/>
    <property type="match status" value="1"/>
</dbReference>
<evidence type="ECO:0000313" key="29">
    <source>
        <dbReference type="Proteomes" id="UP000294593"/>
    </source>
</evidence>
<feature type="domain" description="PAC" evidence="25">
    <location>
        <begin position="475"/>
        <end position="527"/>
    </location>
</feature>
<evidence type="ECO:0000256" key="19">
    <source>
        <dbReference type="PROSITE-ProRule" id="PRU00169"/>
    </source>
</evidence>
<gene>
    <name evidence="28" type="ORF">EV672_105193</name>
</gene>
<evidence type="ECO:0000259" key="22">
    <source>
        <dbReference type="PROSITE" id="PS50109"/>
    </source>
</evidence>
<evidence type="ECO:0000313" key="28">
    <source>
        <dbReference type="EMBL" id="TDP83006.1"/>
    </source>
</evidence>